<feature type="region of interest" description="Disordered" evidence="1">
    <location>
        <begin position="590"/>
        <end position="650"/>
    </location>
</feature>
<name>A0A2A9NA63_9AGAR</name>
<dbReference type="EMBL" id="KZ302107">
    <property type="protein sequence ID" value="PFH47519.1"/>
    <property type="molecule type" value="Genomic_DNA"/>
</dbReference>
<feature type="region of interest" description="Disordered" evidence="1">
    <location>
        <begin position="16"/>
        <end position="49"/>
    </location>
</feature>
<protein>
    <submittedName>
        <fullName evidence="2">Uncharacterized protein</fullName>
    </submittedName>
</protein>
<evidence type="ECO:0000313" key="2">
    <source>
        <dbReference type="EMBL" id="PFH47519.1"/>
    </source>
</evidence>
<dbReference type="AlphaFoldDB" id="A0A2A9NA63"/>
<feature type="compositionally biased region" description="Low complexity" evidence="1">
    <location>
        <begin position="772"/>
        <end position="784"/>
    </location>
</feature>
<feature type="compositionally biased region" description="Low complexity" evidence="1">
    <location>
        <begin position="84"/>
        <end position="101"/>
    </location>
</feature>
<keyword evidence="3" id="KW-1185">Reference proteome</keyword>
<reference evidence="2 3" key="1">
    <citation type="submission" date="2014-02" db="EMBL/GenBank/DDBJ databases">
        <title>Transposable element dynamics among asymbiotic and ectomycorrhizal Amanita fungi.</title>
        <authorList>
            <consortium name="DOE Joint Genome Institute"/>
            <person name="Hess J."/>
            <person name="Skrede I."/>
            <person name="Wolfe B."/>
            <person name="LaButti K."/>
            <person name="Ohm R.A."/>
            <person name="Grigoriev I.V."/>
            <person name="Pringle A."/>
        </authorList>
    </citation>
    <scope>NUCLEOTIDE SEQUENCE [LARGE SCALE GENOMIC DNA]</scope>
    <source>
        <strain evidence="2 3">SKay4041</strain>
    </source>
</reference>
<feature type="region of interest" description="Disordered" evidence="1">
    <location>
        <begin position="79"/>
        <end position="101"/>
    </location>
</feature>
<sequence>MIDIIKGIKKRKSWNTAKTFNSPCPSPSPSPYPSSPSPIPPPTTPITPTSPCYYSPASYPTRPASPFPFYESKRSASISSNIPTPQLSFTSSSSSSSTTSFLSASSSCASISQSTPISPHFPASPTSRDPSKAHPYRHNHNSHHYDPYAELSVVDHTDSFSPRKSPIPSSYHHHPTSLAPSPFPPTAFSSPPPNHDYHPSDTLSTHPLHRMHSDSLTPIKSSASKKRRPPPIQLPLSPLRAPPLVATTGTTTANDYRSLSPAPASVSAKTKPSRSLAFGLSTVSYFKGLLGRGAGAGTTGTGTCTGAGMDRNGTPTPTPSVNTIRNEDTVRIPSPLHQYHHQHYPQQDQDGTRSLPVAGYPKPKFGLGLGAAPSVSRAGSPGAGTLKPPQKRKRAFRFGSIGIGDRGGGGGWKEEHRRSFTLDSKSFLDFGKGAAAGANVDQGVLNLKRGCSVDILRGESSRSGGWGGSRAEVEEEPPVTPVRETSEQVTTPTTSTTSSPSVRSTLTTSTSTTSISSIANDDNLTDFLDLRDPFAPCRTGSPVIVLCTPTPPGTPRKTKRASANASLGGGSSVSLAIPTGVGGHWRHQHQHHESVSSVSTTGSGSVAGPSLGGMTVRNAPGTPTRVKRATAPAVTTTTRRQRRPRSRSCDSSLLLPLIRSIHAPKPQPAPFGVDSGVKFDFNFDTYIESGSSSSSISSMSAPSDLLDPHDPFARNFTGSSVITSSSTPSLTPTPTATPPGSIRGLKGNGSESRRSSVNTIVGTGLIAGTEFSGGALSSGSKSSSARTSMCSDTSGGAPRHRDRSAVRKSAMKRPRSRSCDPSPYSPFAVGNECSSTMKPRRRVEFVDPQKEEEADDVILAQLLALM</sequence>
<feature type="compositionally biased region" description="Pro residues" evidence="1">
    <location>
        <begin position="181"/>
        <end position="194"/>
    </location>
</feature>
<proteinExistence type="predicted"/>
<feature type="region of interest" description="Disordered" evidence="1">
    <location>
        <begin position="548"/>
        <end position="570"/>
    </location>
</feature>
<feature type="region of interest" description="Disordered" evidence="1">
    <location>
        <begin position="303"/>
        <end position="324"/>
    </location>
</feature>
<accession>A0A2A9NA63</accession>
<feature type="compositionally biased region" description="Polar residues" evidence="1">
    <location>
        <begin position="785"/>
        <end position="794"/>
    </location>
</feature>
<feature type="region of interest" description="Disordered" evidence="1">
    <location>
        <begin position="771"/>
        <end position="839"/>
    </location>
</feature>
<feature type="compositionally biased region" description="Low complexity" evidence="1">
    <location>
        <begin position="629"/>
        <end position="638"/>
    </location>
</feature>
<feature type="compositionally biased region" description="Low complexity" evidence="1">
    <location>
        <begin position="717"/>
        <end position="741"/>
    </location>
</feature>
<organism evidence="2 3">
    <name type="scientific">Amanita thiersii Skay4041</name>
    <dbReference type="NCBI Taxonomy" id="703135"/>
    <lineage>
        <taxon>Eukaryota</taxon>
        <taxon>Fungi</taxon>
        <taxon>Dikarya</taxon>
        <taxon>Basidiomycota</taxon>
        <taxon>Agaricomycotina</taxon>
        <taxon>Agaricomycetes</taxon>
        <taxon>Agaricomycetidae</taxon>
        <taxon>Agaricales</taxon>
        <taxon>Pluteineae</taxon>
        <taxon>Amanitaceae</taxon>
        <taxon>Amanita</taxon>
    </lineage>
</organism>
<feature type="region of interest" description="Disordered" evidence="1">
    <location>
        <begin position="157"/>
        <end position="243"/>
    </location>
</feature>
<evidence type="ECO:0000256" key="1">
    <source>
        <dbReference type="SAM" id="MobiDB-lite"/>
    </source>
</evidence>
<feature type="region of interest" description="Disordered" evidence="1">
    <location>
        <begin position="458"/>
        <end position="510"/>
    </location>
</feature>
<feature type="region of interest" description="Disordered" evidence="1">
    <location>
        <begin position="716"/>
        <end position="755"/>
    </location>
</feature>
<feature type="region of interest" description="Disordered" evidence="1">
    <location>
        <begin position="113"/>
        <end position="144"/>
    </location>
</feature>
<dbReference type="Proteomes" id="UP000242287">
    <property type="component" value="Unassembled WGS sequence"/>
</dbReference>
<feature type="compositionally biased region" description="Pro residues" evidence="1">
    <location>
        <begin position="24"/>
        <end position="45"/>
    </location>
</feature>
<gene>
    <name evidence="2" type="ORF">AMATHDRAFT_67601</name>
</gene>
<feature type="compositionally biased region" description="Polar residues" evidence="1">
    <location>
        <begin position="313"/>
        <end position="324"/>
    </location>
</feature>
<feature type="compositionally biased region" description="Low complexity" evidence="1">
    <location>
        <begin position="595"/>
        <end position="606"/>
    </location>
</feature>
<feature type="compositionally biased region" description="Low complexity" evidence="1">
    <location>
        <begin position="561"/>
        <end position="570"/>
    </location>
</feature>
<feature type="compositionally biased region" description="Low complexity" evidence="1">
    <location>
        <begin position="481"/>
        <end position="510"/>
    </location>
</feature>
<evidence type="ECO:0000313" key="3">
    <source>
        <dbReference type="Proteomes" id="UP000242287"/>
    </source>
</evidence>